<comment type="caution">
    <text evidence="2">The sequence shown here is derived from an EMBL/GenBank/DDBJ whole genome shotgun (WGS) entry which is preliminary data.</text>
</comment>
<sequence>MEMTMQKLQHKLNGVVQLSISLPWEFISIWCARCRYIEVDESNGVNLFYYFVQSEQDPSKDPVLLWLQGGPGCSGLSGLVYEIGPFLFDVQGYKDELPRLLYRPETWTKVSNIIFVDSPVGAGFSYASSKEGHMSSDTIAIKQLVIFLNKVTTSVSSY</sequence>
<organism evidence="2 3">
    <name type="scientific">Eragrostis curvula</name>
    <name type="common">weeping love grass</name>
    <dbReference type="NCBI Taxonomy" id="38414"/>
    <lineage>
        <taxon>Eukaryota</taxon>
        <taxon>Viridiplantae</taxon>
        <taxon>Streptophyta</taxon>
        <taxon>Embryophyta</taxon>
        <taxon>Tracheophyta</taxon>
        <taxon>Spermatophyta</taxon>
        <taxon>Magnoliopsida</taxon>
        <taxon>Liliopsida</taxon>
        <taxon>Poales</taxon>
        <taxon>Poaceae</taxon>
        <taxon>PACMAD clade</taxon>
        <taxon>Chloridoideae</taxon>
        <taxon>Eragrostideae</taxon>
        <taxon>Eragrostidinae</taxon>
        <taxon>Eragrostis</taxon>
    </lineage>
</organism>
<dbReference type="AlphaFoldDB" id="A0A5J9WN43"/>
<dbReference type="PANTHER" id="PTHR11802">
    <property type="entry name" value="SERINE PROTEASE FAMILY S10 SERINE CARBOXYPEPTIDASE"/>
    <property type="match status" value="1"/>
</dbReference>
<proteinExistence type="inferred from homology"/>
<dbReference type="EMBL" id="RWGY01000002">
    <property type="protein sequence ID" value="TVU49521.1"/>
    <property type="molecule type" value="Genomic_DNA"/>
</dbReference>
<dbReference type="GO" id="GO:0019748">
    <property type="term" value="P:secondary metabolic process"/>
    <property type="evidence" value="ECO:0007669"/>
    <property type="project" value="TreeGrafter"/>
</dbReference>
<dbReference type="Gramene" id="TVU49521">
    <property type="protein sequence ID" value="TVU49521"/>
    <property type="gene ID" value="EJB05_00834"/>
</dbReference>
<dbReference type="InterPro" id="IPR001563">
    <property type="entry name" value="Peptidase_S10"/>
</dbReference>
<dbReference type="Gene3D" id="3.40.50.1820">
    <property type="entry name" value="alpha/beta hydrolase"/>
    <property type="match status" value="1"/>
</dbReference>
<dbReference type="OrthoDB" id="443318at2759"/>
<dbReference type="GO" id="GO:0016747">
    <property type="term" value="F:acyltransferase activity, transferring groups other than amino-acyl groups"/>
    <property type="evidence" value="ECO:0007669"/>
    <property type="project" value="TreeGrafter"/>
</dbReference>
<name>A0A5J9WN43_9POAL</name>
<feature type="non-terminal residue" evidence="2">
    <location>
        <position position="1"/>
    </location>
</feature>
<comment type="similarity">
    <text evidence="1">Belongs to the peptidase S10 family.</text>
</comment>
<evidence type="ECO:0000313" key="3">
    <source>
        <dbReference type="Proteomes" id="UP000324897"/>
    </source>
</evidence>
<dbReference type="SUPFAM" id="SSF53474">
    <property type="entry name" value="alpha/beta-Hydrolases"/>
    <property type="match status" value="1"/>
</dbReference>
<dbReference type="PANTHER" id="PTHR11802:SF204">
    <property type="entry name" value="OS11G0460800 PROTEIN"/>
    <property type="match status" value="1"/>
</dbReference>
<dbReference type="GO" id="GO:0006508">
    <property type="term" value="P:proteolysis"/>
    <property type="evidence" value="ECO:0007669"/>
    <property type="project" value="InterPro"/>
</dbReference>
<evidence type="ECO:0000313" key="2">
    <source>
        <dbReference type="EMBL" id="TVU49521.1"/>
    </source>
</evidence>
<accession>A0A5J9WN43</accession>
<dbReference type="InterPro" id="IPR029058">
    <property type="entry name" value="AB_hydrolase_fold"/>
</dbReference>
<evidence type="ECO:0000256" key="1">
    <source>
        <dbReference type="ARBA" id="ARBA00009431"/>
    </source>
</evidence>
<protein>
    <submittedName>
        <fullName evidence="2">Uncharacterized protein</fullName>
    </submittedName>
</protein>
<dbReference type="Proteomes" id="UP000324897">
    <property type="component" value="Chromosome 6"/>
</dbReference>
<dbReference type="Pfam" id="PF00450">
    <property type="entry name" value="Peptidase_S10"/>
    <property type="match status" value="1"/>
</dbReference>
<keyword evidence="3" id="KW-1185">Reference proteome</keyword>
<dbReference type="GO" id="GO:0004185">
    <property type="term" value="F:serine-type carboxypeptidase activity"/>
    <property type="evidence" value="ECO:0007669"/>
    <property type="project" value="InterPro"/>
</dbReference>
<reference evidence="2 3" key="1">
    <citation type="journal article" date="2019" name="Sci. Rep.">
        <title>A high-quality genome of Eragrostis curvula grass provides insights into Poaceae evolution and supports new strategies to enhance forage quality.</title>
        <authorList>
            <person name="Carballo J."/>
            <person name="Santos B.A.C.M."/>
            <person name="Zappacosta D."/>
            <person name="Garbus I."/>
            <person name="Selva J.P."/>
            <person name="Gallo C.A."/>
            <person name="Diaz A."/>
            <person name="Albertini E."/>
            <person name="Caccamo M."/>
            <person name="Echenique V."/>
        </authorList>
    </citation>
    <scope>NUCLEOTIDE SEQUENCE [LARGE SCALE GENOMIC DNA]</scope>
    <source>
        <strain evidence="3">cv. Victoria</strain>
        <tissue evidence="2">Leaf</tissue>
    </source>
</reference>
<gene>
    <name evidence="2" type="ORF">EJB05_00834</name>
</gene>